<dbReference type="SUPFAM" id="SSF52540">
    <property type="entry name" value="P-loop containing nucleoside triphosphate hydrolases"/>
    <property type="match status" value="1"/>
</dbReference>
<sequence length="683" mass="74040">MIDRAGYDLVRVGLRIALQLWPLWLFWWVWDITDAVYRNSILLGFAHLGGLTSQQMSWNQYLLWRAWPVASLCGPAVLMLAGIIVYRTRLLGRLMGIGGIAGMAIATVLTVRPEALRLTSLLGQGYAFNDVLRDTNASFLAAALFGTGMVVLGLRGLTRPFPVGRRGAPLLLRARSDNFGHAAWLSMRDAQRLFPGPDPTYGGIVVGEAYRVDEDRVARIAFDPANRGSWGRGGTAPLLVDPCRTGPTHALVLAGSGGYKTTSVGIPTLLTWTSSAVVLDPSQEIGPMVAEHRHRAMGHTVVTLDPATARTTGLNVLDWIDVTSPLAESHVAAVVGWITGEIRPGTSGSGEFFKGSGQDLVACLLADLLWDPDLPMERKTLRALQRRLVTPEDQMRTLLGSIHQNSASAMARDLAGTLKGAVPETFSGIYANANRDARWLSTSAYADLVSGGAEGAGPALRTGDLARGRTTVFLQIPLSVLQTTPAVGRVLVGALLNAAYQADGRVRGRILFLLDEVARLGYMQLIEQARDAGRKYGITLLLLYQSLGQLVAQWGREGKQAWYDSTSWRLFAAVQDPDTARELSAMCGEYGVVATSTGDNQGSQARSGIASSSSGRSENRSELKRALIKPDELIQDTRGDEAFVLVRGSKPLRCGRAIWFRRTDWLPLVGANRFHRDDQDAAD</sequence>
<dbReference type="PANTHER" id="PTHR37937">
    <property type="entry name" value="CONJUGATIVE TRANSFER: DNA TRANSPORT"/>
    <property type="match status" value="1"/>
</dbReference>
<name>A0A5R9J8T6_9PROT</name>
<dbReference type="Proteomes" id="UP000305654">
    <property type="component" value="Unassembled WGS sequence"/>
</dbReference>
<reference evidence="9 10" key="1">
    <citation type="submission" date="2019-05" db="EMBL/GenBank/DDBJ databases">
        <authorList>
            <person name="Pankratov T."/>
            <person name="Grouzdev D."/>
        </authorList>
    </citation>
    <scope>NUCLEOTIDE SEQUENCE [LARGE SCALE GENOMIC DNA]</scope>
    <source>
        <strain evidence="9 10">KEBCLARHB70R</strain>
    </source>
</reference>
<dbReference type="Pfam" id="PF02534">
    <property type="entry name" value="T4SS-DNA_transf"/>
    <property type="match status" value="1"/>
</dbReference>
<keyword evidence="3" id="KW-1003">Cell membrane</keyword>
<accession>A0A5R9J8T6</accession>
<feature type="region of interest" description="Disordered" evidence="7">
    <location>
        <begin position="598"/>
        <end position="622"/>
    </location>
</feature>
<feature type="transmembrane region" description="Helical" evidence="8">
    <location>
        <begin position="66"/>
        <end position="86"/>
    </location>
</feature>
<dbReference type="CDD" id="cd01127">
    <property type="entry name" value="TrwB_TraG_TraD_VirD4"/>
    <property type="match status" value="1"/>
</dbReference>
<evidence type="ECO:0000313" key="9">
    <source>
        <dbReference type="EMBL" id="TLU70628.1"/>
    </source>
</evidence>
<dbReference type="InterPro" id="IPR051539">
    <property type="entry name" value="T4SS-coupling_protein"/>
</dbReference>
<dbReference type="EMBL" id="VCDI01000012">
    <property type="protein sequence ID" value="TLU70628.1"/>
    <property type="molecule type" value="Genomic_DNA"/>
</dbReference>
<dbReference type="NCBIfam" id="NF010394">
    <property type="entry name" value="PRK13822.1"/>
    <property type="match status" value="1"/>
</dbReference>
<feature type="transmembrane region" description="Helical" evidence="8">
    <location>
        <begin position="12"/>
        <end position="30"/>
    </location>
</feature>
<dbReference type="Gene3D" id="3.40.50.300">
    <property type="entry name" value="P-loop containing nucleotide triphosphate hydrolases"/>
    <property type="match status" value="1"/>
</dbReference>
<proteinExistence type="inferred from homology"/>
<comment type="similarity">
    <text evidence="2">Belongs to the VirD4/TraG family.</text>
</comment>
<keyword evidence="10" id="KW-1185">Reference proteome</keyword>
<evidence type="ECO:0000256" key="8">
    <source>
        <dbReference type="SAM" id="Phobius"/>
    </source>
</evidence>
<evidence type="ECO:0000256" key="3">
    <source>
        <dbReference type="ARBA" id="ARBA00022475"/>
    </source>
</evidence>
<comment type="caution">
    <text evidence="9">The sequence shown here is derived from an EMBL/GenBank/DDBJ whole genome shotgun (WGS) entry which is preliminary data.</text>
</comment>
<comment type="subcellular location">
    <subcellularLocation>
        <location evidence="1">Cell membrane</location>
        <topology evidence="1">Multi-pass membrane protein</topology>
    </subcellularLocation>
</comment>
<evidence type="ECO:0000256" key="1">
    <source>
        <dbReference type="ARBA" id="ARBA00004651"/>
    </source>
</evidence>
<dbReference type="PANTHER" id="PTHR37937:SF1">
    <property type="entry name" value="CONJUGATIVE TRANSFER: DNA TRANSPORT"/>
    <property type="match status" value="1"/>
</dbReference>
<gene>
    <name evidence="9" type="ORF">FE263_20760</name>
</gene>
<protein>
    <submittedName>
        <fullName evidence="9">Conjugal transfer protein TraG</fullName>
    </submittedName>
</protein>
<dbReference type="AlphaFoldDB" id="A0A5R9J8T6"/>
<keyword evidence="6 8" id="KW-0472">Membrane</keyword>
<evidence type="ECO:0000256" key="4">
    <source>
        <dbReference type="ARBA" id="ARBA00022692"/>
    </source>
</evidence>
<feature type="compositionally biased region" description="Low complexity" evidence="7">
    <location>
        <begin position="601"/>
        <end position="616"/>
    </location>
</feature>
<dbReference type="GO" id="GO:0005886">
    <property type="term" value="C:plasma membrane"/>
    <property type="evidence" value="ECO:0007669"/>
    <property type="project" value="UniProtKB-SubCell"/>
</dbReference>
<feature type="transmembrane region" description="Helical" evidence="8">
    <location>
        <begin position="93"/>
        <end position="111"/>
    </location>
</feature>
<keyword evidence="5 8" id="KW-1133">Transmembrane helix</keyword>
<dbReference type="OrthoDB" id="9759295at2"/>
<organism evidence="9 10">
    <name type="scientific">Lichenicoccus roseus</name>
    <dbReference type="NCBI Taxonomy" id="2683649"/>
    <lineage>
        <taxon>Bacteria</taxon>
        <taxon>Pseudomonadati</taxon>
        <taxon>Pseudomonadota</taxon>
        <taxon>Alphaproteobacteria</taxon>
        <taxon>Acetobacterales</taxon>
        <taxon>Acetobacteraceae</taxon>
        <taxon>Lichenicoccus</taxon>
    </lineage>
</organism>
<evidence type="ECO:0000256" key="5">
    <source>
        <dbReference type="ARBA" id="ARBA00022989"/>
    </source>
</evidence>
<dbReference type="InterPro" id="IPR003688">
    <property type="entry name" value="TraG/VirD4"/>
</dbReference>
<evidence type="ECO:0000256" key="6">
    <source>
        <dbReference type="ARBA" id="ARBA00023136"/>
    </source>
</evidence>
<dbReference type="InterPro" id="IPR027417">
    <property type="entry name" value="P-loop_NTPase"/>
</dbReference>
<evidence type="ECO:0000313" key="10">
    <source>
        <dbReference type="Proteomes" id="UP000305654"/>
    </source>
</evidence>
<evidence type="ECO:0000256" key="2">
    <source>
        <dbReference type="ARBA" id="ARBA00008806"/>
    </source>
</evidence>
<keyword evidence="4 8" id="KW-0812">Transmembrane</keyword>
<evidence type="ECO:0000256" key="7">
    <source>
        <dbReference type="SAM" id="MobiDB-lite"/>
    </source>
</evidence>
<dbReference type="RefSeq" id="WP_138327962.1">
    <property type="nucleotide sequence ID" value="NZ_VCDI01000012.1"/>
</dbReference>